<sequence length="30" mass="3469">LFTLTRDLSLMTKIKQMHQAGVYSFKLKAV</sequence>
<dbReference type="AlphaFoldDB" id="J9G3N4"/>
<evidence type="ECO:0000313" key="1">
    <source>
        <dbReference type="EMBL" id="EJX01827.1"/>
    </source>
</evidence>
<proteinExistence type="predicted"/>
<protein>
    <submittedName>
        <fullName evidence="1">Uncharacterized protein</fullName>
    </submittedName>
</protein>
<reference evidence="1" key="1">
    <citation type="journal article" date="2012" name="PLoS ONE">
        <title>Gene sets for utilization of primary and secondary nutrition supplies in the distal gut of endangered iberian lynx.</title>
        <authorList>
            <person name="Alcaide M."/>
            <person name="Messina E."/>
            <person name="Richter M."/>
            <person name="Bargiela R."/>
            <person name="Peplies J."/>
            <person name="Huws S.A."/>
            <person name="Newbold C.J."/>
            <person name="Golyshin P.N."/>
            <person name="Simon M.A."/>
            <person name="Lopez G."/>
            <person name="Yakimov M.M."/>
            <person name="Ferrer M."/>
        </authorList>
    </citation>
    <scope>NUCLEOTIDE SEQUENCE</scope>
</reference>
<comment type="caution">
    <text evidence="1">The sequence shown here is derived from an EMBL/GenBank/DDBJ whole genome shotgun (WGS) entry which is preliminary data.</text>
</comment>
<gene>
    <name evidence="1" type="ORF">EVA_10069</name>
</gene>
<feature type="non-terminal residue" evidence="1">
    <location>
        <position position="1"/>
    </location>
</feature>
<organism evidence="1">
    <name type="scientific">gut metagenome</name>
    <dbReference type="NCBI Taxonomy" id="749906"/>
    <lineage>
        <taxon>unclassified sequences</taxon>
        <taxon>metagenomes</taxon>
        <taxon>organismal metagenomes</taxon>
    </lineage>
</organism>
<accession>J9G3N4</accession>
<name>J9G3N4_9ZZZZ</name>
<dbReference type="EMBL" id="AMCI01002800">
    <property type="protein sequence ID" value="EJX01827.1"/>
    <property type="molecule type" value="Genomic_DNA"/>
</dbReference>